<organism evidence="8 9">
    <name type="scientific">Trichoderma lentiforme</name>
    <dbReference type="NCBI Taxonomy" id="1567552"/>
    <lineage>
        <taxon>Eukaryota</taxon>
        <taxon>Fungi</taxon>
        <taxon>Dikarya</taxon>
        <taxon>Ascomycota</taxon>
        <taxon>Pezizomycotina</taxon>
        <taxon>Sordariomycetes</taxon>
        <taxon>Hypocreomycetidae</taxon>
        <taxon>Hypocreales</taxon>
        <taxon>Hypocreaceae</taxon>
        <taxon>Trichoderma</taxon>
    </lineage>
</organism>
<evidence type="ECO:0000256" key="7">
    <source>
        <dbReference type="SAM" id="MobiDB-lite"/>
    </source>
</evidence>
<sequence length="537" mass="60380">MMGSPVVVRSPPPLPSTSALSPRPQVQKKPVEQVLETAQVSETNQTPLAPHQANSGLQFLRQLVQPMDPNKLPLLRPTAWNIGSRNLNISSRSFIPSSIIEVLSVEQMRLLADVYFRKVHPSYCFLRRDRLFHQIDERWMLKGELPDLSSPPQAYDAVLCGVAALGSYFSKANALPSGESHLIQLGQSILDMTASAYALGPDIISGWVCRVIYLRMASEPLNVWLACCTTMNLLEAYQLHLRADADDAKDVSFPASNMSRTTCELLESSYEIVQHLGTWTAYELGMLQFHTGFKIIQPSYRSSDYINKAVSPGQKIMSLLPASLELIREQDNKTLRQTLLDLVQTKDLEPTVVMAQGNLILCIVRRLWSRGGFHKDGDQLLSKTLASLRRCFAAARQMIADDCPWHHLAYVPFQIICILLAIDSHASLQMLAEAVETLKSVVLAYETRTIKEAYETVRKILRLHQQRRADDLRIFTEVLTASDPAAAETTKSYYSSRPSEVNELPSFESWSDGLLRWEHMNLSNFFSDPSFTILSQL</sequence>
<gene>
    <name evidence="8" type="ORF">CFAM422_013374</name>
</gene>
<keyword evidence="3" id="KW-0805">Transcription regulation</keyword>
<evidence type="ECO:0000256" key="4">
    <source>
        <dbReference type="ARBA" id="ARBA00023125"/>
    </source>
</evidence>
<keyword evidence="1" id="KW-0479">Metal-binding</keyword>
<dbReference type="GO" id="GO:0009410">
    <property type="term" value="P:response to xenobiotic stimulus"/>
    <property type="evidence" value="ECO:0007669"/>
    <property type="project" value="TreeGrafter"/>
</dbReference>
<evidence type="ECO:0000256" key="5">
    <source>
        <dbReference type="ARBA" id="ARBA00023163"/>
    </source>
</evidence>
<dbReference type="InterPro" id="IPR052478">
    <property type="entry name" value="Metabolite_Synth_Reg"/>
</dbReference>
<protein>
    <submittedName>
        <fullName evidence="8">Protein RDR1</fullName>
    </submittedName>
</protein>
<evidence type="ECO:0000256" key="6">
    <source>
        <dbReference type="ARBA" id="ARBA00023242"/>
    </source>
</evidence>
<name>A0A9P4X360_9HYPO</name>
<keyword evidence="2" id="KW-0862">Zinc</keyword>
<feature type="region of interest" description="Disordered" evidence="7">
    <location>
        <begin position="1"/>
        <end position="28"/>
    </location>
</feature>
<keyword evidence="6" id="KW-0539">Nucleus</keyword>
<dbReference type="AlphaFoldDB" id="A0A9P4X360"/>
<keyword evidence="5" id="KW-0804">Transcription</keyword>
<dbReference type="GO" id="GO:0003677">
    <property type="term" value="F:DNA binding"/>
    <property type="evidence" value="ECO:0007669"/>
    <property type="project" value="UniProtKB-KW"/>
</dbReference>
<keyword evidence="4" id="KW-0238">DNA-binding</keyword>
<evidence type="ECO:0000313" key="8">
    <source>
        <dbReference type="EMBL" id="KAF3054653.1"/>
    </source>
</evidence>
<evidence type="ECO:0000256" key="3">
    <source>
        <dbReference type="ARBA" id="ARBA00023015"/>
    </source>
</evidence>
<dbReference type="Proteomes" id="UP000801864">
    <property type="component" value="Unassembled WGS sequence"/>
</dbReference>
<comment type="caution">
    <text evidence="8">The sequence shown here is derived from an EMBL/GenBank/DDBJ whole genome shotgun (WGS) entry which is preliminary data.</text>
</comment>
<dbReference type="PANTHER" id="PTHR31779:SF5">
    <property type="entry name" value="ZN(II)2CYS6 TRANSCRIPTION FACTOR (EUROFUNG)"/>
    <property type="match status" value="1"/>
</dbReference>
<dbReference type="GO" id="GO:0003700">
    <property type="term" value="F:DNA-binding transcription factor activity"/>
    <property type="evidence" value="ECO:0007669"/>
    <property type="project" value="TreeGrafter"/>
</dbReference>
<reference evidence="8 9" key="1">
    <citation type="submission" date="2018-06" db="EMBL/GenBank/DDBJ databases">
        <title>Genome analysis of cellulolytic fungus Trichoderma lentiforme CFAM-422.</title>
        <authorList>
            <person name="Steindorff A.S."/>
            <person name="Formighieri E.F."/>
            <person name="Midorikawa G.E.O."/>
            <person name="Tamietti M.S."/>
            <person name="Ramos E.Z."/>
            <person name="Silva A.S."/>
            <person name="Bon E.P.S."/>
            <person name="Mendes T.D."/>
            <person name="Damaso M.C.T."/>
            <person name="Favaro L.C.L."/>
        </authorList>
    </citation>
    <scope>NUCLEOTIDE SEQUENCE [LARGE SCALE GENOMIC DNA]</scope>
    <source>
        <strain evidence="8 9">CFAM-422</strain>
    </source>
</reference>
<dbReference type="EMBL" id="QLNT01000046">
    <property type="protein sequence ID" value="KAF3054653.1"/>
    <property type="molecule type" value="Genomic_DNA"/>
</dbReference>
<keyword evidence="9" id="KW-1185">Reference proteome</keyword>
<dbReference type="GO" id="GO:0046872">
    <property type="term" value="F:metal ion binding"/>
    <property type="evidence" value="ECO:0007669"/>
    <property type="project" value="UniProtKB-KW"/>
</dbReference>
<dbReference type="CDD" id="cd12148">
    <property type="entry name" value="fungal_TF_MHR"/>
    <property type="match status" value="1"/>
</dbReference>
<accession>A0A9P4X360</accession>
<evidence type="ECO:0000256" key="2">
    <source>
        <dbReference type="ARBA" id="ARBA00022833"/>
    </source>
</evidence>
<dbReference type="PANTHER" id="PTHR31779">
    <property type="entry name" value="2-NITROPROPANE DIOXYGENASE FAMILY, PUTATIVE (AFU_ORTHOLOGUE AFUA_2G17430)-RELATED"/>
    <property type="match status" value="1"/>
</dbReference>
<evidence type="ECO:0000313" key="9">
    <source>
        <dbReference type="Proteomes" id="UP000801864"/>
    </source>
</evidence>
<evidence type="ECO:0000256" key="1">
    <source>
        <dbReference type="ARBA" id="ARBA00022723"/>
    </source>
</evidence>
<proteinExistence type="predicted"/>